<dbReference type="Proteomes" id="UP000767334">
    <property type="component" value="Unassembled WGS sequence"/>
</dbReference>
<feature type="domain" description="Transposase DDE" evidence="1">
    <location>
        <begin position="115"/>
        <end position="266"/>
    </location>
</feature>
<dbReference type="InterPro" id="IPR025668">
    <property type="entry name" value="Tnp_DDE_dom"/>
</dbReference>
<evidence type="ECO:0000313" key="3">
    <source>
        <dbReference type="Proteomes" id="UP000767334"/>
    </source>
</evidence>
<sequence length="298" mass="34444">MKKEIILKLIELYCHVSAIYDSRLAYSVQRFSNNCSPKFTDQEIMTIYLWATLQKQYTKKDVYKYAINHLTEYFPNIPSYQAFNNRLNNLHEAFKELTYILTSIFKNEFSDVIENIVDSFPIALAKDKRAYKGKVAKEICNKGYCATKDFHYYGCKLHVIANVRPKTTPYPEYALITEASVHDLEAVRELFTSFRNRKIYADRAYADAQLQSLAKANGTVILTPYKRKRGEKIVDSADSLASTAISRIRQPIESLFNQIDEKVKLQNASKVRSLNGILTHIWGKLSAFMLVFSNTFYL</sequence>
<dbReference type="EMBL" id="JACJLL010000032">
    <property type="protein sequence ID" value="MBM6819057.1"/>
    <property type="molecule type" value="Genomic_DNA"/>
</dbReference>
<comment type="caution">
    <text evidence="2">The sequence shown here is derived from an EMBL/GenBank/DDBJ whole genome shotgun (WGS) entry which is preliminary data.</text>
</comment>
<dbReference type="Pfam" id="PF13612">
    <property type="entry name" value="DDE_Tnp_1_3"/>
    <property type="match status" value="1"/>
</dbReference>
<gene>
    <name evidence="2" type="ORF">H6A19_06845</name>
</gene>
<dbReference type="RefSeq" id="WP_195964123.1">
    <property type="nucleotide sequence ID" value="NZ_JACJLL010000032.1"/>
</dbReference>
<dbReference type="NCBIfam" id="NF033520">
    <property type="entry name" value="transpos_IS982"/>
    <property type="match status" value="1"/>
</dbReference>
<name>A0ABS2FFI4_9CLOT</name>
<reference evidence="2 3" key="1">
    <citation type="journal article" date="2021" name="Sci. Rep.">
        <title>The distribution of antibiotic resistance genes in chicken gut microbiota commensals.</title>
        <authorList>
            <person name="Juricova H."/>
            <person name="Matiasovicova J."/>
            <person name="Kubasova T."/>
            <person name="Cejkova D."/>
            <person name="Rychlik I."/>
        </authorList>
    </citation>
    <scope>NUCLEOTIDE SEQUENCE [LARGE SCALE GENOMIC DNA]</scope>
    <source>
        <strain evidence="2 3">An435</strain>
    </source>
</reference>
<protein>
    <submittedName>
        <fullName evidence="2">IS982 family transposase</fullName>
    </submittedName>
</protein>
<proteinExistence type="predicted"/>
<evidence type="ECO:0000259" key="1">
    <source>
        <dbReference type="Pfam" id="PF13612"/>
    </source>
</evidence>
<evidence type="ECO:0000313" key="2">
    <source>
        <dbReference type="EMBL" id="MBM6819057.1"/>
    </source>
</evidence>
<organism evidence="2 3">
    <name type="scientific">Clostridium saudiense</name>
    <dbReference type="NCBI Taxonomy" id="1414720"/>
    <lineage>
        <taxon>Bacteria</taxon>
        <taxon>Bacillati</taxon>
        <taxon>Bacillota</taxon>
        <taxon>Clostridia</taxon>
        <taxon>Eubacteriales</taxon>
        <taxon>Clostridiaceae</taxon>
        <taxon>Clostridium</taxon>
    </lineage>
</organism>
<accession>A0ABS2FFI4</accession>
<keyword evidence="3" id="KW-1185">Reference proteome</keyword>